<comment type="caution">
    <text evidence="2">The sequence shown here is derived from an EMBL/GenBank/DDBJ whole genome shotgun (WGS) entry which is preliminary data.</text>
</comment>
<sequence length="227" mass="24519">MSNGAGSEQNSEQTFADLLQGFTLDSGVGRRRQRERSQPEPQAEPPRRREAGHRQPEPVAGERGAPAPYPDGGEYGEYGQPRRGMTPPPAGTAAYETQARHAYEGEPEYEETEEDAAAIVRAYAWTRGRTKSDYHLEIETLVSTSERGYNAAALAQAEHRAVASLCAQPRSVAEVAALLSLPLGVAKVLLGDMAGLGLINVHQNASTDGDKPDLALMERVLSGLRRL</sequence>
<dbReference type="RefSeq" id="WP_137815217.1">
    <property type="nucleotide sequence ID" value="NZ_BJFL01000021.1"/>
</dbReference>
<dbReference type="EMBL" id="BJFL01000021">
    <property type="protein sequence ID" value="GDY32196.1"/>
    <property type="molecule type" value="Genomic_DNA"/>
</dbReference>
<gene>
    <name evidence="2" type="ORF">GTS_38290</name>
</gene>
<evidence type="ECO:0000313" key="2">
    <source>
        <dbReference type="EMBL" id="GDY32196.1"/>
    </source>
</evidence>
<keyword evidence="3" id="KW-1185">Reference proteome</keyword>
<dbReference type="PANTHER" id="PTHR36221">
    <property type="entry name" value="DUF742 DOMAIN-CONTAINING PROTEIN"/>
    <property type="match status" value="1"/>
</dbReference>
<evidence type="ECO:0000256" key="1">
    <source>
        <dbReference type="SAM" id="MobiDB-lite"/>
    </source>
</evidence>
<organism evidence="2 3">
    <name type="scientific">Gandjariella thermophila</name>
    <dbReference type="NCBI Taxonomy" id="1931992"/>
    <lineage>
        <taxon>Bacteria</taxon>
        <taxon>Bacillati</taxon>
        <taxon>Actinomycetota</taxon>
        <taxon>Actinomycetes</taxon>
        <taxon>Pseudonocardiales</taxon>
        <taxon>Pseudonocardiaceae</taxon>
        <taxon>Gandjariella</taxon>
    </lineage>
</organism>
<feature type="compositionally biased region" description="Basic and acidic residues" evidence="1">
    <location>
        <begin position="45"/>
        <end position="56"/>
    </location>
</feature>
<feature type="region of interest" description="Disordered" evidence="1">
    <location>
        <begin position="1"/>
        <end position="94"/>
    </location>
</feature>
<dbReference type="PANTHER" id="PTHR36221:SF1">
    <property type="entry name" value="DUF742 DOMAIN-CONTAINING PROTEIN"/>
    <property type="match status" value="1"/>
</dbReference>
<dbReference type="AlphaFoldDB" id="A0A4D4JCM7"/>
<dbReference type="Proteomes" id="UP000298860">
    <property type="component" value="Unassembled WGS sequence"/>
</dbReference>
<evidence type="ECO:0000313" key="3">
    <source>
        <dbReference type="Proteomes" id="UP000298860"/>
    </source>
</evidence>
<evidence type="ECO:0008006" key="4">
    <source>
        <dbReference type="Google" id="ProtNLM"/>
    </source>
</evidence>
<name>A0A4D4JCM7_9PSEU</name>
<dbReference type="InterPro" id="IPR007995">
    <property type="entry name" value="DUF742"/>
</dbReference>
<protein>
    <recommendedName>
        <fullName evidence="4">DUF742 domain-containing protein</fullName>
    </recommendedName>
</protein>
<reference evidence="3" key="1">
    <citation type="submission" date="2019-04" db="EMBL/GenBank/DDBJ databases">
        <title>Draft genome sequence of Pseudonocardiaceae bacterium SL3-2-4.</title>
        <authorList>
            <person name="Ningsih F."/>
            <person name="Yokota A."/>
            <person name="Sakai Y."/>
            <person name="Nanatani K."/>
            <person name="Yabe S."/>
            <person name="Oetari A."/>
            <person name="Sjamsuridzal W."/>
        </authorList>
    </citation>
    <scope>NUCLEOTIDE SEQUENCE [LARGE SCALE GENOMIC DNA]</scope>
    <source>
        <strain evidence="3">SL3-2-4</strain>
    </source>
</reference>
<feature type="compositionally biased region" description="Polar residues" evidence="1">
    <location>
        <begin position="1"/>
        <end position="14"/>
    </location>
</feature>
<accession>A0A4D4JCM7</accession>
<dbReference type="Pfam" id="PF05331">
    <property type="entry name" value="DUF742"/>
    <property type="match status" value="1"/>
</dbReference>
<dbReference type="OrthoDB" id="4244884at2"/>
<proteinExistence type="predicted"/>